<keyword evidence="7 12" id="KW-1133">Transmembrane helix</keyword>
<comment type="similarity">
    <text evidence="2">Belongs to the otopetrin family.</text>
</comment>
<evidence type="ECO:0000256" key="2">
    <source>
        <dbReference type="ARBA" id="ARBA00006513"/>
    </source>
</evidence>
<feature type="transmembrane region" description="Helical" evidence="12">
    <location>
        <begin position="460"/>
        <end position="487"/>
    </location>
</feature>
<keyword evidence="16" id="KW-1185">Reference proteome</keyword>
<dbReference type="AlphaFoldDB" id="A0A1I7S3R2"/>
<dbReference type="Proteomes" id="UP000095284">
    <property type="component" value="Unplaced"/>
</dbReference>
<dbReference type="eggNOG" id="KOG4740">
    <property type="taxonomic scope" value="Eukaryota"/>
</dbReference>
<name>A0A1I7S3R2_BURXY</name>
<evidence type="ECO:0000256" key="7">
    <source>
        <dbReference type="ARBA" id="ARBA00022989"/>
    </source>
</evidence>
<evidence type="ECO:0000313" key="15">
    <source>
        <dbReference type="Proteomes" id="UP000095284"/>
    </source>
</evidence>
<evidence type="ECO:0000256" key="11">
    <source>
        <dbReference type="SAM" id="MobiDB-lite"/>
    </source>
</evidence>
<dbReference type="Proteomes" id="UP000582659">
    <property type="component" value="Unassembled WGS sequence"/>
</dbReference>
<dbReference type="WBParaSite" id="BXY_0764300.1">
    <property type="protein sequence ID" value="BXY_0764300.1"/>
    <property type="gene ID" value="BXY_0764300"/>
</dbReference>
<feature type="transmembrane region" description="Helical" evidence="12">
    <location>
        <begin position="124"/>
        <end position="144"/>
    </location>
</feature>
<reference evidence="17" key="1">
    <citation type="submission" date="2016-11" db="UniProtKB">
        <authorList>
            <consortium name="WormBaseParasite"/>
        </authorList>
    </citation>
    <scope>IDENTIFICATION</scope>
</reference>
<evidence type="ECO:0000256" key="1">
    <source>
        <dbReference type="ARBA" id="ARBA00004651"/>
    </source>
</evidence>
<evidence type="ECO:0000256" key="5">
    <source>
        <dbReference type="ARBA" id="ARBA00022692"/>
    </source>
</evidence>
<evidence type="ECO:0000256" key="4">
    <source>
        <dbReference type="ARBA" id="ARBA00022475"/>
    </source>
</evidence>
<feature type="transmembrane region" description="Helical" evidence="12">
    <location>
        <begin position="275"/>
        <end position="294"/>
    </location>
</feature>
<sequence>MDHSVPSPSSNKTKLEKRKTTSSEDSSGCSRILIGLRRRRKRIQHPRTRFTRSWVKSQNFEEIPKNKTYADWLCDSSDSATMIQLSKTLTRSQSLTGSITASKSEVIDIEPPLRWIDNTEAKNSVIVALSAFYAMVMTIFALVFELSHLLAAERKRTIDTKDMLFGMYMYGISIIFLFYCYVVLLLHPRWKQTLKKFKICIKISKVSSSESSQSLDDHSYADATIYRKVTHDSPSAGSLFLRLGAVVFGLIGTVYHSFNAFLCTGNSEECQKLQVTMDVFSIVFIFTQMHFVFCNWKISITGSQTIARFGTMHLVAANLWTWIRYILIEEGVMDREIREIFSKEGNENATPKHATFSGSMTIAHHHHTRYCEGSECILGSLSEIMYTSMVEYSLIGAAVMFIVWRNIDHVKEPTVYVRRKHQIRMDCSKTTSGLFFGLAFLAGTFTSMAVYYGYTILGLTHVAAMVFGVTDIAQYIIASFGCVYALYQMRNLRYYNEYDTNGRRKVNPNPSQELLDMILLSLGMAGEMIYSVAGLVGLTGDGNWNKLSIILLAVHITRICQVGLQSSLIYIAGKLRIQGDDELREKQPGKQAITFLLIANIAMFLMNLLESEKAGVSEAVVNFYGKKSWVFLVRSFSPLTIFYRFHSSVCLAEVWKNAYSWKG</sequence>
<feature type="transmembrane region" description="Helical" evidence="12">
    <location>
        <begin position="306"/>
        <end position="327"/>
    </location>
</feature>
<dbReference type="GO" id="GO:0005886">
    <property type="term" value="C:plasma membrane"/>
    <property type="evidence" value="ECO:0007669"/>
    <property type="project" value="UniProtKB-SubCell"/>
</dbReference>
<keyword evidence="8" id="KW-0406">Ion transport</keyword>
<feature type="transmembrane region" description="Helical" evidence="12">
    <location>
        <begin position="164"/>
        <end position="186"/>
    </location>
</feature>
<feature type="transmembrane region" description="Helical" evidence="12">
    <location>
        <begin position="514"/>
        <end position="537"/>
    </location>
</feature>
<evidence type="ECO:0000313" key="17">
    <source>
        <dbReference type="WBParaSite" id="BXY_0764300.1"/>
    </source>
</evidence>
<gene>
    <name evidence="13" type="ORF">BXYJ_LOCUS9446</name>
</gene>
<feature type="transmembrane region" description="Helical" evidence="12">
    <location>
        <begin position="434"/>
        <end position="454"/>
    </location>
</feature>
<protein>
    <submittedName>
        <fullName evidence="13">(pine wood nematode) hypothetical protein</fullName>
    </submittedName>
</protein>
<feature type="region of interest" description="Disordered" evidence="11">
    <location>
        <begin position="1"/>
        <end position="28"/>
    </location>
</feature>
<dbReference type="GO" id="GO:0015252">
    <property type="term" value="F:proton channel activity"/>
    <property type="evidence" value="ECO:0007669"/>
    <property type="project" value="InterPro"/>
</dbReference>
<proteinExistence type="inferred from homology"/>
<dbReference type="InterPro" id="IPR004878">
    <property type="entry name" value="Otopetrin"/>
</dbReference>
<evidence type="ECO:0000256" key="6">
    <source>
        <dbReference type="ARBA" id="ARBA00022781"/>
    </source>
</evidence>
<keyword evidence="10" id="KW-0407">Ion channel</keyword>
<dbReference type="EMBL" id="CAJFDI010000004">
    <property type="protein sequence ID" value="CAD5226901.1"/>
    <property type="molecule type" value="Genomic_DNA"/>
</dbReference>
<organism evidence="15 17">
    <name type="scientific">Bursaphelenchus xylophilus</name>
    <name type="common">Pinewood nematode worm</name>
    <name type="synonym">Aphelenchoides xylophilus</name>
    <dbReference type="NCBI Taxonomy" id="6326"/>
    <lineage>
        <taxon>Eukaryota</taxon>
        <taxon>Metazoa</taxon>
        <taxon>Ecdysozoa</taxon>
        <taxon>Nematoda</taxon>
        <taxon>Chromadorea</taxon>
        <taxon>Rhabditida</taxon>
        <taxon>Tylenchina</taxon>
        <taxon>Tylenchomorpha</taxon>
        <taxon>Aphelenchoidea</taxon>
        <taxon>Aphelenchoididae</taxon>
        <taxon>Bursaphelenchus</taxon>
    </lineage>
</organism>
<evidence type="ECO:0000313" key="16">
    <source>
        <dbReference type="Proteomes" id="UP000659654"/>
    </source>
</evidence>
<feature type="compositionally biased region" description="Polar residues" evidence="11">
    <location>
        <begin position="1"/>
        <end position="12"/>
    </location>
</feature>
<evidence type="ECO:0000256" key="3">
    <source>
        <dbReference type="ARBA" id="ARBA00022448"/>
    </source>
</evidence>
<evidence type="ECO:0000256" key="9">
    <source>
        <dbReference type="ARBA" id="ARBA00023136"/>
    </source>
</evidence>
<dbReference type="PANTHER" id="PTHR21522:SF33">
    <property type="entry name" value="OTOPETRIN-2"/>
    <property type="match status" value="1"/>
</dbReference>
<dbReference type="SMR" id="A0A1I7S3R2"/>
<keyword evidence="3" id="KW-0813">Transport</keyword>
<evidence type="ECO:0000313" key="14">
    <source>
        <dbReference type="EMBL" id="CAG9116477.1"/>
    </source>
</evidence>
<dbReference type="EMBL" id="CAJFCV020000004">
    <property type="protein sequence ID" value="CAG9116477.1"/>
    <property type="molecule type" value="Genomic_DNA"/>
</dbReference>
<keyword evidence="5 12" id="KW-0812">Transmembrane</keyword>
<dbReference type="PANTHER" id="PTHR21522">
    <property type="entry name" value="PROTON CHANNEL OTOP"/>
    <property type="match status" value="1"/>
</dbReference>
<dbReference type="Proteomes" id="UP000659654">
    <property type="component" value="Unassembled WGS sequence"/>
</dbReference>
<comment type="subcellular location">
    <subcellularLocation>
        <location evidence="1">Cell membrane</location>
        <topology evidence="1">Multi-pass membrane protein</topology>
    </subcellularLocation>
</comment>
<feature type="transmembrane region" description="Helical" evidence="12">
    <location>
        <begin position="236"/>
        <end position="255"/>
    </location>
</feature>
<keyword evidence="9 12" id="KW-0472">Membrane</keyword>
<dbReference type="OrthoDB" id="6429739at2759"/>
<evidence type="ECO:0000313" key="13">
    <source>
        <dbReference type="EMBL" id="CAD5226901.1"/>
    </source>
</evidence>
<feature type="transmembrane region" description="Helical" evidence="12">
    <location>
        <begin position="384"/>
        <end position="404"/>
    </location>
</feature>
<evidence type="ECO:0000256" key="10">
    <source>
        <dbReference type="ARBA" id="ARBA00023303"/>
    </source>
</evidence>
<reference evidence="14" key="2">
    <citation type="submission" date="2020-08" db="EMBL/GenBank/DDBJ databases">
        <authorList>
            <person name="Kikuchi T."/>
        </authorList>
    </citation>
    <scope>NUCLEOTIDE SEQUENCE</scope>
    <source>
        <strain evidence="13">Ka4C1</strain>
    </source>
</reference>
<dbReference type="Pfam" id="PF03189">
    <property type="entry name" value="Otopetrin"/>
    <property type="match status" value="1"/>
</dbReference>
<feature type="transmembrane region" description="Helical" evidence="12">
    <location>
        <begin position="592"/>
        <end position="609"/>
    </location>
</feature>
<evidence type="ECO:0000256" key="8">
    <source>
        <dbReference type="ARBA" id="ARBA00023065"/>
    </source>
</evidence>
<keyword evidence="6" id="KW-0375">Hydrogen ion transport</keyword>
<accession>A0A1I7S3R2</accession>
<evidence type="ECO:0000256" key="12">
    <source>
        <dbReference type="SAM" id="Phobius"/>
    </source>
</evidence>
<keyword evidence="4" id="KW-1003">Cell membrane</keyword>
<feature type="transmembrane region" description="Helical" evidence="12">
    <location>
        <begin position="549"/>
        <end position="571"/>
    </location>
</feature>